<reference evidence="10 11" key="1">
    <citation type="submission" date="2018-03" db="EMBL/GenBank/DDBJ databases">
        <title>Genomic Encyclopedia of Archaeal and Bacterial Type Strains, Phase II (KMG-II): from individual species to whole genera.</title>
        <authorList>
            <person name="Goeker M."/>
        </authorList>
    </citation>
    <scope>NUCLEOTIDE SEQUENCE [LARGE SCALE GENOMIC DNA]</scope>
    <source>
        <strain evidence="10 11">DSM 100346</strain>
    </source>
</reference>
<evidence type="ECO:0000259" key="9">
    <source>
        <dbReference type="Pfam" id="PF18916"/>
    </source>
</evidence>
<keyword evidence="6 8" id="KW-0472">Membrane</keyword>
<evidence type="ECO:0000256" key="2">
    <source>
        <dbReference type="ARBA" id="ARBA00004829"/>
    </source>
</evidence>
<feature type="domain" description="Lycopene cyclase" evidence="9">
    <location>
        <begin position="19"/>
        <end position="112"/>
    </location>
</feature>
<feature type="transmembrane region" description="Helical" evidence="8">
    <location>
        <begin position="223"/>
        <end position="241"/>
    </location>
</feature>
<name>A0A316APL2_9BACT</name>
<sequence length="251" mass="29387">MGPYEVLQGIFKSQKNQMNSLYLWINLLSLSVPLLFSFHPRIRLYHKWSALFPAIGGTLLPFVIWDSYFTHLGVWGFNPAYLLGIFYGGLPLEEILFFICIPYACLFTYYCFKIYYPADFKLKYEKRITFIILMLLAVGLTLHGTNYYTGWTFTALALALIFVQYLKPQPWLSLFYYSHMFLILPFLIVNGLLTGTGITDSVVWYNDLENMGIRILTIPVEDIFYGMLMLMINVSIFEYLIKKFRLTVHRL</sequence>
<gene>
    <name evidence="10" type="ORF">CLV98_103447</name>
</gene>
<feature type="domain" description="Lycopene cyclase" evidence="9">
    <location>
        <begin position="147"/>
        <end position="240"/>
    </location>
</feature>
<dbReference type="GO" id="GO:0016117">
    <property type="term" value="P:carotenoid biosynthetic process"/>
    <property type="evidence" value="ECO:0007669"/>
    <property type="project" value="UniProtKB-KW"/>
</dbReference>
<comment type="pathway">
    <text evidence="2">Carotenoid biosynthesis.</text>
</comment>
<dbReference type="GO" id="GO:0016872">
    <property type="term" value="F:intramolecular lyase activity"/>
    <property type="evidence" value="ECO:0007669"/>
    <property type="project" value="InterPro"/>
</dbReference>
<keyword evidence="5 8" id="KW-1133">Transmembrane helix</keyword>
<evidence type="ECO:0000256" key="4">
    <source>
        <dbReference type="ARBA" id="ARBA00022746"/>
    </source>
</evidence>
<evidence type="ECO:0000256" key="8">
    <source>
        <dbReference type="SAM" id="Phobius"/>
    </source>
</evidence>
<evidence type="ECO:0000313" key="10">
    <source>
        <dbReference type="EMBL" id="PWJ59074.1"/>
    </source>
</evidence>
<evidence type="ECO:0000256" key="6">
    <source>
        <dbReference type="ARBA" id="ARBA00023136"/>
    </source>
</evidence>
<feature type="transmembrane region" description="Helical" evidence="8">
    <location>
        <begin position="151"/>
        <end position="168"/>
    </location>
</feature>
<evidence type="ECO:0000256" key="7">
    <source>
        <dbReference type="ARBA" id="ARBA00023235"/>
    </source>
</evidence>
<dbReference type="GO" id="GO:0016020">
    <property type="term" value="C:membrane"/>
    <property type="evidence" value="ECO:0007669"/>
    <property type="project" value="UniProtKB-SubCell"/>
</dbReference>
<dbReference type="EMBL" id="QGDT01000003">
    <property type="protein sequence ID" value="PWJ59074.1"/>
    <property type="molecule type" value="Genomic_DNA"/>
</dbReference>
<dbReference type="GO" id="GO:0045436">
    <property type="term" value="F:lycopene beta cyclase activity"/>
    <property type="evidence" value="ECO:0007669"/>
    <property type="project" value="UniProtKB-ARBA"/>
</dbReference>
<proteinExistence type="predicted"/>
<dbReference type="Pfam" id="PF18916">
    <property type="entry name" value="Lycopene_cyc"/>
    <property type="match status" value="2"/>
</dbReference>
<feature type="transmembrane region" description="Helical" evidence="8">
    <location>
        <begin position="95"/>
        <end position="116"/>
    </location>
</feature>
<keyword evidence="7" id="KW-0413">Isomerase</keyword>
<accession>A0A316APL2</accession>
<evidence type="ECO:0000256" key="3">
    <source>
        <dbReference type="ARBA" id="ARBA00022692"/>
    </source>
</evidence>
<feature type="transmembrane region" description="Helical" evidence="8">
    <location>
        <begin position="45"/>
        <end position="65"/>
    </location>
</feature>
<feature type="transmembrane region" description="Helical" evidence="8">
    <location>
        <begin position="21"/>
        <end position="39"/>
    </location>
</feature>
<evidence type="ECO:0000313" key="11">
    <source>
        <dbReference type="Proteomes" id="UP000245880"/>
    </source>
</evidence>
<dbReference type="AlphaFoldDB" id="A0A316APL2"/>
<keyword evidence="4" id="KW-0125">Carotenoid biosynthesis</keyword>
<comment type="subcellular location">
    <subcellularLocation>
        <location evidence="1">Membrane</location>
        <topology evidence="1">Multi-pass membrane protein</topology>
    </subcellularLocation>
</comment>
<organism evidence="10 11">
    <name type="scientific">Dyadobacter jejuensis</name>
    <dbReference type="NCBI Taxonomy" id="1082580"/>
    <lineage>
        <taxon>Bacteria</taxon>
        <taxon>Pseudomonadati</taxon>
        <taxon>Bacteroidota</taxon>
        <taxon>Cytophagia</taxon>
        <taxon>Cytophagales</taxon>
        <taxon>Spirosomataceae</taxon>
        <taxon>Dyadobacter</taxon>
    </lineage>
</organism>
<feature type="transmembrane region" description="Helical" evidence="8">
    <location>
        <begin position="180"/>
        <end position="203"/>
    </location>
</feature>
<dbReference type="NCBIfam" id="TIGR03462">
    <property type="entry name" value="CarR_dom_SF"/>
    <property type="match status" value="1"/>
</dbReference>
<comment type="caution">
    <text evidence="10">The sequence shown here is derived from an EMBL/GenBank/DDBJ whole genome shotgun (WGS) entry which is preliminary data.</text>
</comment>
<dbReference type="InterPro" id="IPR017825">
    <property type="entry name" value="Lycopene_cyclase_dom"/>
</dbReference>
<keyword evidence="11" id="KW-1185">Reference proteome</keyword>
<evidence type="ECO:0000256" key="1">
    <source>
        <dbReference type="ARBA" id="ARBA00004141"/>
    </source>
</evidence>
<evidence type="ECO:0000256" key="5">
    <source>
        <dbReference type="ARBA" id="ARBA00022989"/>
    </source>
</evidence>
<keyword evidence="3 8" id="KW-0812">Transmembrane</keyword>
<protein>
    <submittedName>
        <fullName evidence="10">Lycopene cyclase domain-containing protein</fullName>
    </submittedName>
</protein>
<dbReference type="Proteomes" id="UP000245880">
    <property type="component" value="Unassembled WGS sequence"/>
</dbReference>
<feature type="transmembrane region" description="Helical" evidence="8">
    <location>
        <begin position="128"/>
        <end position="145"/>
    </location>
</feature>